<evidence type="ECO:0000313" key="1">
    <source>
        <dbReference type="EMBL" id="GAC62655.1"/>
    </source>
</evidence>
<dbReference type="EMBL" id="BANU01000039">
    <property type="protein sequence ID" value="GAC62655.1"/>
    <property type="molecule type" value="Genomic_DNA"/>
</dbReference>
<dbReference type="RefSeq" id="WP_006898070.1">
    <property type="nucleotide sequence ID" value="NZ_BANU01000039.1"/>
</dbReference>
<comment type="caution">
    <text evidence="1">The sequence shown here is derived from an EMBL/GenBank/DDBJ whole genome shotgun (WGS) entry which is preliminary data.</text>
</comment>
<dbReference type="Proteomes" id="UP000035083">
    <property type="component" value="Unassembled WGS sequence"/>
</dbReference>
<dbReference type="AlphaFoldDB" id="L7LNE6"/>
<name>L7LNE6_9ACTN</name>
<protein>
    <submittedName>
        <fullName evidence="1">Uncharacterized protein</fullName>
    </submittedName>
</protein>
<keyword evidence="2" id="KW-1185">Reference proteome</keyword>
<accession>L7LNE6</accession>
<gene>
    <name evidence="1" type="ORF">GSI01S_39_00530</name>
</gene>
<proteinExistence type="predicted"/>
<reference evidence="1 2" key="1">
    <citation type="submission" date="2012-12" db="EMBL/GenBank/DDBJ databases">
        <title>Whole genome shotgun sequence of Gordonia sihwensis NBRC 108236.</title>
        <authorList>
            <person name="Yoshida I."/>
            <person name="Hosoyama A."/>
            <person name="Tsuchikane K."/>
            <person name="Ando Y."/>
            <person name="Baba S."/>
            <person name="Ohji S."/>
            <person name="Hamada M."/>
            <person name="Tamura T."/>
            <person name="Yamazoe A."/>
            <person name="Yamazaki S."/>
            <person name="Fujita N."/>
        </authorList>
    </citation>
    <scope>NUCLEOTIDE SEQUENCE [LARGE SCALE GENOMIC DNA]</scope>
    <source>
        <strain evidence="1 2">NBRC 108236</strain>
    </source>
</reference>
<organism evidence="1 2">
    <name type="scientific">Gordonia sihwensis NBRC 108236</name>
    <dbReference type="NCBI Taxonomy" id="1223544"/>
    <lineage>
        <taxon>Bacteria</taxon>
        <taxon>Bacillati</taxon>
        <taxon>Actinomycetota</taxon>
        <taxon>Actinomycetes</taxon>
        <taxon>Mycobacteriales</taxon>
        <taxon>Gordoniaceae</taxon>
        <taxon>Gordonia</taxon>
    </lineage>
</organism>
<evidence type="ECO:0000313" key="2">
    <source>
        <dbReference type="Proteomes" id="UP000035083"/>
    </source>
</evidence>
<sequence>MTTADRDTQHANIAAIHAAATKLELTPAINAEDDGYVCATWSKRMVRLGLPTGDIHVITFFSPGSTQPQHEVILFDFEANLTVESMPAVLVALEEAQSLLGRVAEAL</sequence>